<dbReference type="OrthoDB" id="4773835at2"/>
<sequence length="110" mass="11914">MWTPDEETDEACDAAYDKGCVTIGGRRLHTRDLDACTVTAYELADLADQDEEFDPNGMESEDRLVRGDLDVALAWAAAGVCVVQQLLPYPFGDVLPYGPIGNQPAHSGRA</sequence>
<protein>
    <submittedName>
        <fullName evidence="1">Uncharacterized protein</fullName>
    </submittedName>
</protein>
<evidence type="ECO:0000313" key="2">
    <source>
        <dbReference type="Proteomes" id="UP000053039"/>
    </source>
</evidence>
<accession>A0A101N0P5</accession>
<name>A0A101N0P5_9ACTN</name>
<gene>
    <name evidence="1" type="ORF">AQI94_31570</name>
</gene>
<comment type="caution">
    <text evidence="1">The sequence shown here is derived from an EMBL/GenBank/DDBJ whole genome shotgun (WGS) entry which is preliminary data.</text>
</comment>
<dbReference type="AlphaFoldDB" id="A0A101N0P5"/>
<dbReference type="EMBL" id="LMWM01000031">
    <property type="protein sequence ID" value="KUM84421.1"/>
    <property type="molecule type" value="Genomic_DNA"/>
</dbReference>
<reference evidence="1 2" key="1">
    <citation type="submission" date="2015-10" db="EMBL/GenBank/DDBJ databases">
        <title>Draft genome sequence of Streptomyces pseudovenezuelae DSM 40212, type strain for the species Streptomyces pseudovenezuelae.</title>
        <authorList>
            <person name="Ruckert C."/>
            <person name="Winkler A."/>
            <person name="Kalinowski J."/>
            <person name="Kampfer P."/>
            <person name="Glaeser S."/>
        </authorList>
    </citation>
    <scope>NUCLEOTIDE SEQUENCE [LARGE SCALE GENOMIC DNA]</scope>
    <source>
        <strain evidence="1 2">DSM 40212</strain>
    </source>
</reference>
<proteinExistence type="predicted"/>
<organism evidence="1 2">
    <name type="scientific">Streptomyces pseudovenezuelae</name>
    <dbReference type="NCBI Taxonomy" id="67350"/>
    <lineage>
        <taxon>Bacteria</taxon>
        <taxon>Bacillati</taxon>
        <taxon>Actinomycetota</taxon>
        <taxon>Actinomycetes</taxon>
        <taxon>Kitasatosporales</taxon>
        <taxon>Streptomycetaceae</taxon>
        <taxon>Streptomyces</taxon>
        <taxon>Streptomyces aurantiacus group</taxon>
    </lineage>
</organism>
<dbReference type="Proteomes" id="UP000053039">
    <property type="component" value="Unassembled WGS sequence"/>
</dbReference>
<dbReference type="RefSeq" id="WP_158806410.1">
    <property type="nucleotide sequence ID" value="NZ_JBEYZI010000003.1"/>
</dbReference>
<evidence type="ECO:0000313" key="1">
    <source>
        <dbReference type="EMBL" id="KUM84421.1"/>
    </source>
</evidence>